<comment type="caution">
    <text evidence="6">The sequence shown here is derived from an EMBL/GenBank/DDBJ whole genome shotgun (WGS) entry which is preliminary data.</text>
</comment>
<evidence type="ECO:0000313" key="7">
    <source>
        <dbReference type="Proteomes" id="UP000646827"/>
    </source>
</evidence>
<keyword evidence="1 4" id="KW-0489">Methyltransferase</keyword>
<dbReference type="InterPro" id="IPR021867">
    <property type="entry name" value="Bmt2/SAMTOR"/>
</dbReference>
<dbReference type="Pfam" id="PF11968">
    <property type="entry name" value="Bmt2"/>
    <property type="match status" value="1"/>
</dbReference>
<gene>
    <name evidence="6" type="ORF">INT45_012010</name>
</gene>
<dbReference type="AlphaFoldDB" id="A0A8H7SGV2"/>
<protein>
    <recommendedName>
        <fullName evidence="4">25S rRNA adenine-N(1) methyltransferase</fullName>
        <ecNumber evidence="4">2.1.1.-</ecNumber>
    </recommendedName>
</protein>
<feature type="region of interest" description="Disordered" evidence="5">
    <location>
        <begin position="135"/>
        <end position="158"/>
    </location>
</feature>
<dbReference type="InterPro" id="IPR029063">
    <property type="entry name" value="SAM-dependent_MTases_sf"/>
</dbReference>
<feature type="binding site" evidence="4">
    <location>
        <position position="254"/>
    </location>
    <ligand>
        <name>S-adenosyl-L-methionine</name>
        <dbReference type="ChEBI" id="CHEBI:59789"/>
    </ligand>
</feature>
<dbReference type="PANTHER" id="PTHR21008">
    <property type="entry name" value="S-ADENOSYLMETHIONINE SENSOR UPSTREAM OF MTORC1-RELATED"/>
    <property type="match status" value="1"/>
</dbReference>
<evidence type="ECO:0000256" key="4">
    <source>
        <dbReference type="HAMAP-Rule" id="MF_03044"/>
    </source>
</evidence>
<dbReference type="GO" id="GO:0005730">
    <property type="term" value="C:nucleolus"/>
    <property type="evidence" value="ECO:0007669"/>
    <property type="project" value="UniProtKB-SubCell"/>
</dbReference>
<dbReference type="HAMAP" id="MF_03044">
    <property type="entry name" value="BMT2"/>
    <property type="match status" value="1"/>
</dbReference>
<evidence type="ECO:0000256" key="1">
    <source>
        <dbReference type="ARBA" id="ARBA00022603"/>
    </source>
</evidence>
<evidence type="ECO:0000256" key="5">
    <source>
        <dbReference type="SAM" id="MobiDB-lite"/>
    </source>
</evidence>
<comment type="subcellular location">
    <subcellularLocation>
        <location evidence="4">Nucleus</location>
        <location evidence="4">Nucleolus</location>
    </subcellularLocation>
</comment>
<sequence length="420" mass="48304">MTIVDILKLYYYHYDVDAKTEADLVRQLWGFIEKCLTKLSFMPSGDYSIRHVHESFADVVADAYLSGGAVPQFTVKLMDVPSRNIYRLHTLGLMSFPQAPDISYEDFIQLVTLVWQCINSRKKSIPITRRLISSSNTTNTTTSTTTGTSSSTKKKFKQSSQETARLIRRYHVLNKELAKCNSISEATRRKEILNEMEAMGGIDWYQKASQLGQSKRRGGDSSKWLMQTLKKHNLFSKQQGKQEQSKIVKLLEVGAVAPDNYERQKSWIQVKPIDLNPQDPKIEKQDFLEMIAPKKKDEKFDIVSLSLVVNFVGDPKDRGRMLLHTRDFLTQNGLLFLVLPLPCINNSRYMSPEYFMKMMKSMGYNHCIEYHFSNKLAYYLFQLTKENAKCPPYKKQIMNDGAIRNNFAIIIDSSSNSSRS</sequence>
<comment type="function">
    <text evidence="4">S-adenosyl-L-methionine-dependent methyltransferase that specifically methylates the N(1) position of an adenine present in helix 65 in 25S rRNA.</text>
</comment>
<comment type="similarity">
    <text evidence="4">Belongs to the BMT2 family.</text>
</comment>
<feature type="compositionally biased region" description="Low complexity" evidence="5">
    <location>
        <begin position="135"/>
        <end position="151"/>
    </location>
</feature>
<proteinExistence type="inferred from homology"/>
<feature type="binding site" evidence="4">
    <location>
        <position position="274"/>
    </location>
    <ligand>
        <name>S-adenosyl-L-methionine</name>
        <dbReference type="ChEBI" id="CHEBI:59789"/>
    </ligand>
</feature>
<evidence type="ECO:0000256" key="3">
    <source>
        <dbReference type="ARBA" id="ARBA00022691"/>
    </source>
</evidence>
<dbReference type="Proteomes" id="UP000646827">
    <property type="component" value="Unassembled WGS sequence"/>
</dbReference>
<dbReference type="OrthoDB" id="5954793at2759"/>
<accession>A0A8H7SGV2</accession>
<reference evidence="6 7" key="1">
    <citation type="submission" date="2020-12" db="EMBL/GenBank/DDBJ databases">
        <title>Metabolic potential, ecology and presence of endohyphal bacteria is reflected in genomic diversity of Mucoromycotina.</title>
        <authorList>
            <person name="Muszewska A."/>
            <person name="Okrasinska A."/>
            <person name="Steczkiewicz K."/>
            <person name="Drgas O."/>
            <person name="Orlowska M."/>
            <person name="Perlinska-Lenart U."/>
            <person name="Aleksandrzak-Piekarczyk T."/>
            <person name="Szatraj K."/>
            <person name="Zielenkiewicz U."/>
            <person name="Pilsyk S."/>
            <person name="Malc E."/>
            <person name="Mieczkowski P."/>
            <person name="Kruszewska J.S."/>
            <person name="Biernat P."/>
            <person name="Pawlowska J."/>
        </authorList>
    </citation>
    <scope>NUCLEOTIDE SEQUENCE [LARGE SCALE GENOMIC DNA]</scope>
    <source>
        <strain evidence="6 7">CBS 142.35</strain>
    </source>
</reference>
<name>A0A8H7SGV2_9FUNG</name>
<evidence type="ECO:0000256" key="2">
    <source>
        <dbReference type="ARBA" id="ARBA00022679"/>
    </source>
</evidence>
<dbReference type="EC" id="2.1.1.-" evidence="4"/>
<organism evidence="6 7">
    <name type="scientific">Circinella minor</name>
    <dbReference type="NCBI Taxonomy" id="1195481"/>
    <lineage>
        <taxon>Eukaryota</taxon>
        <taxon>Fungi</taxon>
        <taxon>Fungi incertae sedis</taxon>
        <taxon>Mucoromycota</taxon>
        <taxon>Mucoromycotina</taxon>
        <taxon>Mucoromycetes</taxon>
        <taxon>Mucorales</taxon>
        <taxon>Lichtheimiaceae</taxon>
        <taxon>Circinella</taxon>
    </lineage>
</organism>
<dbReference type="Gene3D" id="3.40.50.150">
    <property type="entry name" value="Vaccinia Virus protein VP39"/>
    <property type="match status" value="1"/>
</dbReference>
<dbReference type="EMBL" id="JAEPRB010000003">
    <property type="protein sequence ID" value="KAG2227986.1"/>
    <property type="molecule type" value="Genomic_DNA"/>
</dbReference>
<dbReference type="PANTHER" id="PTHR21008:SF1">
    <property type="entry name" value="25S RRNA (ADENINE(2142)-N(1))-METHYLTRANSFERASE"/>
    <property type="match status" value="1"/>
</dbReference>
<evidence type="ECO:0000313" key="6">
    <source>
        <dbReference type="EMBL" id="KAG2227986.1"/>
    </source>
</evidence>
<keyword evidence="4" id="KW-0539">Nucleus</keyword>
<keyword evidence="3 4" id="KW-0949">S-adenosyl-L-methionine</keyword>
<keyword evidence="2 4" id="KW-0808">Transferase</keyword>
<keyword evidence="7" id="KW-1185">Reference proteome</keyword>
<dbReference type="GO" id="GO:0016433">
    <property type="term" value="F:rRNA (adenine) methyltransferase activity"/>
    <property type="evidence" value="ECO:0007669"/>
    <property type="project" value="UniProtKB-UniRule"/>
</dbReference>
<dbReference type="SUPFAM" id="SSF53335">
    <property type="entry name" value="S-adenosyl-L-methionine-dependent methyltransferases"/>
    <property type="match status" value="1"/>
</dbReference>